<dbReference type="RefSeq" id="WP_063704229.1">
    <property type="nucleotide sequence ID" value="NZ_LUUB01000079.1"/>
</dbReference>
<dbReference type="OrthoDB" id="8254309at2"/>
<gene>
    <name evidence="1" type="ORF">AYJ54_02900</name>
</gene>
<evidence type="ECO:0000313" key="2">
    <source>
        <dbReference type="Proteomes" id="UP000076959"/>
    </source>
</evidence>
<dbReference type="AlphaFoldDB" id="A0A176YJJ8"/>
<dbReference type="EMBL" id="LUUB01000079">
    <property type="protein sequence ID" value="OAF05846.1"/>
    <property type="molecule type" value="Genomic_DNA"/>
</dbReference>
<name>A0A176YJJ8_9BRAD</name>
<keyword evidence="2" id="KW-1185">Reference proteome</keyword>
<dbReference type="Proteomes" id="UP000076959">
    <property type="component" value="Unassembled WGS sequence"/>
</dbReference>
<proteinExistence type="predicted"/>
<comment type="caution">
    <text evidence="1">The sequence shown here is derived from an EMBL/GenBank/DDBJ whole genome shotgun (WGS) entry which is preliminary data.</text>
</comment>
<accession>A0A176YJJ8</accession>
<reference evidence="1 2" key="1">
    <citation type="submission" date="2016-03" db="EMBL/GenBank/DDBJ databases">
        <title>Draft Genome Sequence of the Strain BR 10245 (Bradyrhizobium sp.) isolated from nodules of Centrolobium paraense.</title>
        <authorList>
            <person name="Simoes-Araujo J.L.Sr."/>
            <person name="Barauna A.C."/>
            <person name="Silva K."/>
            <person name="Zilli J.E."/>
        </authorList>
    </citation>
    <scope>NUCLEOTIDE SEQUENCE [LARGE SCALE GENOMIC DNA]</scope>
    <source>
        <strain evidence="1 2">BR 10245</strain>
    </source>
</reference>
<evidence type="ECO:0000313" key="1">
    <source>
        <dbReference type="EMBL" id="OAF05846.1"/>
    </source>
</evidence>
<organism evidence="1 2">
    <name type="scientific">Bradyrhizobium centrolobii</name>
    <dbReference type="NCBI Taxonomy" id="1505087"/>
    <lineage>
        <taxon>Bacteria</taxon>
        <taxon>Pseudomonadati</taxon>
        <taxon>Pseudomonadota</taxon>
        <taxon>Alphaproteobacteria</taxon>
        <taxon>Hyphomicrobiales</taxon>
        <taxon>Nitrobacteraceae</taxon>
        <taxon>Bradyrhizobium</taxon>
    </lineage>
</organism>
<protein>
    <submittedName>
        <fullName evidence="1">Uncharacterized protein</fullName>
    </submittedName>
</protein>
<sequence>MVSNKIWNTGVNENGKQLVPNNLNPPVDPHWLVIQGPGITNPQNVYVLTDQKAGNYFGTPDSRWVWADASGKGDTSAVYVFQTRFYVEVDLSQHWIQINGKWSADNFGQFTIDKNPLPPGSGDGAIFLPAGNIVSNYQQPHDFSISQAHFLSLSRLRLNVGWHTLEVWVHNEGALGDDDPMVNPAGFNLSAMSIEIHPVRKIPVLHPPGS</sequence>